<dbReference type="Proteomes" id="UP000233040">
    <property type="component" value="Unassembled WGS sequence"/>
</dbReference>
<dbReference type="InterPro" id="IPR015222">
    <property type="entry name" value="Tam41"/>
</dbReference>
<dbReference type="AlphaFoldDB" id="A0A2K5QJ95"/>
<gene>
    <name evidence="1" type="primary">TAMM41</name>
</gene>
<accession>A0A2K5QJ95</accession>
<reference evidence="1" key="2">
    <citation type="submission" date="2025-09" db="UniProtKB">
        <authorList>
            <consortium name="Ensembl"/>
        </authorList>
    </citation>
    <scope>IDENTIFICATION</scope>
</reference>
<dbReference type="GO" id="GO:0016024">
    <property type="term" value="P:CDP-diacylglycerol biosynthetic process"/>
    <property type="evidence" value="ECO:0007669"/>
    <property type="project" value="UniProtKB-UniPathway"/>
</dbReference>
<keyword evidence="2" id="KW-1185">Reference proteome</keyword>
<dbReference type="GO" id="GO:0004605">
    <property type="term" value="F:phosphatidate cytidylyltransferase activity"/>
    <property type="evidence" value="ECO:0007669"/>
    <property type="project" value="InterPro"/>
</dbReference>
<evidence type="ECO:0000313" key="1">
    <source>
        <dbReference type="Ensembl" id="ENSCCAP00000015968.1"/>
    </source>
</evidence>
<dbReference type="UniPathway" id="UPA00557">
    <property type="reaction ID" value="UER00614"/>
</dbReference>
<name>A0A2K5QJ95_CEBIM</name>
<sequence length="107" mass="11675">MALQALQSSGVTFRRILSHFPEELSLAFAYGSGVYRQAGPNSDQKSYQTAASRTCWLPYPQSAFLQHDSLPFPVPPPVLPASLFSPHVLQDSDMSSLGECLPPVLLI</sequence>
<proteinExistence type="predicted"/>
<evidence type="ECO:0000313" key="2">
    <source>
        <dbReference type="Proteomes" id="UP000233040"/>
    </source>
</evidence>
<reference evidence="1" key="1">
    <citation type="submission" date="2025-08" db="UniProtKB">
        <authorList>
            <consortium name="Ensembl"/>
        </authorList>
    </citation>
    <scope>IDENTIFICATION</scope>
</reference>
<protein>
    <submittedName>
        <fullName evidence="1">TAM41 mitochondrial translocator assembly and maintenance homolog</fullName>
    </submittedName>
</protein>
<dbReference type="GeneTree" id="ENSGT00390000000616"/>
<dbReference type="GO" id="GO:0032049">
    <property type="term" value="P:cardiolipin biosynthetic process"/>
    <property type="evidence" value="ECO:0007669"/>
    <property type="project" value="InterPro"/>
</dbReference>
<organism evidence="1 2">
    <name type="scientific">Cebus imitator</name>
    <name type="common">Panamanian white-faced capuchin</name>
    <name type="synonym">Cebus capucinus imitator</name>
    <dbReference type="NCBI Taxonomy" id="2715852"/>
    <lineage>
        <taxon>Eukaryota</taxon>
        <taxon>Metazoa</taxon>
        <taxon>Chordata</taxon>
        <taxon>Craniata</taxon>
        <taxon>Vertebrata</taxon>
        <taxon>Euteleostomi</taxon>
        <taxon>Mammalia</taxon>
        <taxon>Eutheria</taxon>
        <taxon>Euarchontoglires</taxon>
        <taxon>Primates</taxon>
        <taxon>Haplorrhini</taxon>
        <taxon>Platyrrhini</taxon>
        <taxon>Cebidae</taxon>
        <taxon>Cebinae</taxon>
        <taxon>Cebus</taxon>
    </lineage>
</organism>
<dbReference type="Pfam" id="PF09139">
    <property type="entry name" value="Tam41_Mmp37"/>
    <property type="match status" value="1"/>
</dbReference>
<dbReference type="Ensembl" id="ENSCCAT00000033416.1">
    <property type="protein sequence ID" value="ENSCCAP00000015968.1"/>
    <property type="gene ID" value="ENSCCAG00000025773.1"/>
</dbReference>